<dbReference type="GO" id="GO:0030964">
    <property type="term" value="C:NADH dehydrogenase complex"/>
    <property type="evidence" value="ECO:0007669"/>
    <property type="project" value="TreeGrafter"/>
</dbReference>
<dbReference type="Proteomes" id="UP001144372">
    <property type="component" value="Unassembled WGS sequence"/>
</dbReference>
<dbReference type="Pfam" id="PF00507">
    <property type="entry name" value="Oxidored_q4"/>
    <property type="match status" value="1"/>
</dbReference>
<evidence type="ECO:0000256" key="13">
    <source>
        <dbReference type="RuleBase" id="RU003639"/>
    </source>
</evidence>
<dbReference type="HAMAP" id="MF_01394">
    <property type="entry name" value="NDH1_NuoA"/>
    <property type="match status" value="1"/>
</dbReference>
<comment type="similarity">
    <text evidence="2 12 13">Belongs to the complex I subunit 3 family.</text>
</comment>
<dbReference type="AlphaFoldDB" id="A0A9W6FRK1"/>
<evidence type="ECO:0000256" key="7">
    <source>
        <dbReference type="ARBA" id="ARBA00022967"/>
    </source>
</evidence>
<comment type="subcellular location">
    <subcellularLocation>
        <location evidence="12 13">Cell membrane</location>
        <topology evidence="12 13">Multi-pass membrane protein</topology>
    </subcellularLocation>
    <subcellularLocation>
        <location evidence="1">Membrane</location>
        <topology evidence="1">Multi-pass membrane protein</topology>
    </subcellularLocation>
</comment>
<evidence type="ECO:0000256" key="1">
    <source>
        <dbReference type="ARBA" id="ARBA00004141"/>
    </source>
</evidence>
<proteinExistence type="inferred from homology"/>
<keyword evidence="7 12" id="KW-1278">Translocase</keyword>
<keyword evidence="15" id="KW-1185">Reference proteome</keyword>
<sequence length="136" mass="15417">MNPIAYGEAFSPWEPGIFSLIIYSILVLAFVASQLFIASWLGEKRPTPEKLRPYESGIIPTGSARLRYPVPFYLVAVFFLVFDVEGAYIFTWAVVSEELGWAGWLQISFFIGLLLVGLLYIWKKGGFDWGPTRKKT</sequence>
<dbReference type="GO" id="GO:0008137">
    <property type="term" value="F:NADH dehydrogenase (ubiquinone) activity"/>
    <property type="evidence" value="ECO:0007669"/>
    <property type="project" value="InterPro"/>
</dbReference>
<dbReference type="GO" id="GO:0048038">
    <property type="term" value="F:quinone binding"/>
    <property type="evidence" value="ECO:0007669"/>
    <property type="project" value="UniProtKB-KW"/>
</dbReference>
<dbReference type="GO" id="GO:0050136">
    <property type="term" value="F:NADH dehydrogenase (quinone) (non-electrogenic) activity"/>
    <property type="evidence" value="ECO:0007669"/>
    <property type="project" value="UniProtKB-UniRule"/>
</dbReference>
<keyword evidence="9 12" id="KW-0520">NAD</keyword>
<evidence type="ECO:0000256" key="11">
    <source>
        <dbReference type="ARBA" id="ARBA00023136"/>
    </source>
</evidence>
<dbReference type="PANTHER" id="PTHR11058:SF21">
    <property type="entry name" value="NADH-QUINONE OXIDOREDUCTASE SUBUNIT A"/>
    <property type="match status" value="1"/>
</dbReference>
<name>A0A9W6FRK1_9BACT</name>
<protein>
    <recommendedName>
        <fullName evidence="12">NADH-quinone oxidoreductase subunit A</fullName>
        <ecNumber evidence="12">7.1.1.-</ecNumber>
    </recommendedName>
    <alternativeName>
        <fullName evidence="12">NADH dehydrogenase I subunit A</fullName>
    </alternativeName>
    <alternativeName>
        <fullName evidence="12">NDH-1 subunit A</fullName>
    </alternativeName>
    <alternativeName>
        <fullName evidence="12">NUO1</fullName>
    </alternativeName>
</protein>
<keyword evidence="10 12" id="KW-0830">Ubiquinone</keyword>
<evidence type="ECO:0000256" key="10">
    <source>
        <dbReference type="ARBA" id="ARBA00023075"/>
    </source>
</evidence>
<reference evidence="14" key="1">
    <citation type="submission" date="2022-12" db="EMBL/GenBank/DDBJ databases">
        <title>Reference genome sequencing for broad-spectrum identification of bacterial and archaeal isolates by mass spectrometry.</title>
        <authorList>
            <person name="Sekiguchi Y."/>
            <person name="Tourlousse D.M."/>
        </authorList>
    </citation>
    <scope>NUCLEOTIDE SEQUENCE</scope>
    <source>
        <strain evidence="14">ASRB1</strain>
    </source>
</reference>
<accession>A0A9W6FRK1</accession>
<keyword evidence="11 12" id="KW-0472">Membrane</keyword>
<dbReference type="GO" id="GO:0005886">
    <property type="term" value="C:plasma membrane"/>
    <property type="evidence" value="ECO:0007669"/>
    <property type="project" value="UniProtKB-SubCell"/>
</dbReference>
<comment type="function">
    <text evidence="12">NDH-1 shuttles electrons from NADH, via FMN and iron-sulfur (Fe-S) centers, to quinones in the respiratory chain. The immediate electron acceptor for the enzyme in this species is believed to be ubiquinone. Couples the redox reaction to proton translocation (for every two electrons transferred, four hydrogen ions are translocated across the cytoplasmic membrane), and thus conserves the redox energy in a proton gradient.</text>
</comment>
<feature type="transmembrane region" description="Helical" evidence="12">
    <location>
        <begin position="20"/>
        <end position="42"/>
    </location>
</feature>
<evidence type="ECO:0000256" key="4">
    <source>
        <dbReference type="ARBA" id="ARBA00022475"/>
    </source>
</evidence>
<evidence type="ECO:0000256" key="12">
    <source>
        <dbReference type="HAMAP-Rule" id="MF_01394"/>
    </source>
</evidence>
<dbReference type="InterPro" id="IPR000440">
    <property type="entry name" value="NADH_UbQ/plastoQ_OxRdtase_su3"/>
</dbReference>
<dbReference type="InterPro" id="IPR038430">
    <property type="entry name" value="NDAH_ubi_oxred_su3_sf"/>
</dbReference>
<comment type="caution">
    <text evidence="14">The sequence shown here is derived from an EMBL/GenBank/DDBJ whole genome shotgun (WGS) entry which is preliminary data.</text>
</comment>
<evidence type="ECO:0000313" key="14">
    <source>
        <dbReference type="EMBL" id="GLI33617.1"/>
    </source>
</evidence>
<evidence type="ECO:0000256" key="5">
    <source>
        <dbReference type="ARBA" id="ARBA00022692"/>
    </source>
</evidence>
<organism evidence="14 15">
    <name type="scientific">Desulforhabdus amnigena</name>
    <dbReference type="NCBI Taxonomy" id="40218"/>
    <lineage>
        <taxon>Bacteria</taxon>
        <taxon>Pseudomonadati</taxon>
        <taxon>Thermodesulfobacteriota</taxon>
        <taxon>Syntrophobacteria</taxon>
        <taxon>Syntrophobacterales</taxon>
        <taxon>Syntrophobacteraceae</taxon>
        <taxon>Desulforhabdus</taxon>
    </lineage>
</organism>
<comment type="catalytic activity">
    <reaction evidence="12 13">
        <text>a quinone + NADH + 5 H(+)(in) = a quinol + NAD(+) + 4 H(+)(out)</text>
        <dbReference type="Rhea" id="RHEA:57888"/>
        <dbReference type="ChEBI" id="CHEBI:15378"/>
        <dbReference type="ChEBI" id="CHEBI:24646"/>
        <dbReference type="ChEBI" id="CHEBI:57540"/>
        <dbReference type="ChEBI" id="CHEBI:57945"/>
        <dbReference type="ChEBI" id="CHEBI:132124"/>
    </reaction>
</comment>
<keyword evidence="8 12" id="KW-1133">Transmembrane helix</keyword>
<dbReference type="PANTHER" id="PTHR11058">
    <property type="entry name" value="NADH-UBIQUINONE OXIDOREDUCTASE CHAIN 3"/>
    <property type="match status" value="1"/>
</dbReference>
<evidence type="ECO:0000256" key="8">
    <source>
        <dbReference type="ARBA" id="ARBA00022989"/>
    </source>
</evidence>
<keyword evidence="5 12" id="KW-0812">Transmembrane</keyword>
<feature type="transmembrane region" description="Helical" evidence="12">
    <location>
        <begin position="72"/>
        <end position="95"/>
    </location>
</feature>
<evidence type="ECO:0000313" key="15">
    <source>
        <dbReference type="Proteomes" id="UP001144372"/>
    </source>
</evidence>
<comment type="subunit">
    <text evidence="12">NDH-1 is composed of 14 different subunits. Subunits NuoA, H, J, K, L, M, N constitute the membrane sector of the complex.</text>
</comment>
<keyword evidence="3 12" id="KW-0813">Transport</keyword>
<dbReference type="EC" id="7.1.1.-" evidence="12"/>
<evidence type="ECO:0000256" key="9">
    <source>
        <dbReference type="ARBA" id="ARBA00023027"/>
    </source>
</evidence>
<evidence type="ECO:0000256" key="6">
    <source>
        <dbReference type="ARBA" id="ARBA00022719"/>
    </source>
</evidence>
<evidence type="ECO:0000256" key="2">
    <source>
        <dbReference type="ARBA" id="ARBA00008472"/>
    </source>
</evidence>
<gene>
    <name evidence="14" type="primary">nuoA2</name>
    <name evidence="12" type="synonym">nuoA</name>
    <name evidence="14" type="ORF">DAMNIGENAA_10500</name>
</gene>
<keyword evidence="4 12" id="KW-1003">Cell membrane</keyword>
<dbReference type="Gene3D" id="1.20.58.1610">
    <property type="entry name" value="NADH:ubiquinone/plastoquinone oxidoreductase, chain 3"/>
    <property type="match status" value="1"/>
</dbReference>
<keyword evidence="6 12" id="KW-0874">Quinone</keyword>
<feature type="transmembrane region" description="Helical" evidence="12">
    <location>
        <begin position="101"/>
        <end position="122"/>
    </location>
</feature>
<dbReference type="EMBL" id="BSDR01000001">
    <property type="protein sequence ID" value="GLI33617.1"/>
    <property type="molecule type" value="Genomic_DNA"/>
</dbReference>
<dbReference type="RefSeq" id="WP_281792718.1">
    <property type="nucleotide sequence ID" value="NZ_BSDR01000001.1"/>
</dbReference>
<evidence type="ECO:0000256" key="3">
    <source>
        <dbReference type="ARBA" id="ARBA00022448"/>
    </source>
</evidence>
<dbReference type="InterPro" id="IPR023043">
    <property type="entry name" value="NAD(P)H_OxRDtase_bac/plastid"/>
</dbReference>